<evidence type="ECO:0000313" key="5">
    <source>
        <dbReference type="EMBL" id="AWT55447.1"/>
    </source>
</evidence>
<dbReference type="PANTHER" id="PTHR11019">
    <property type="entry name" value="HTH-TYPE TRANSCRIPTIONAL REGULATOR NIMR"/>
    <property type="match status" value="1"/>
</dbReference>
<reference evidence="5 6" key="1">
    <citation type="journal article" date="2013" name="Genome Announc.">
        <title>Draft genome sequence of MKD8, a conjugal recipient Mycobacterium smegmatis strain.</title>
        <authorList>
            <person name="Gray T.A."/>
            <person name="Palumbo M.J."/>
            <person name="Derbyshire K.M."/>
        </authorList>
    </citation>
    <scope>NUCLEOTIDE SEQUENCE [LARGE SCALE GENOMIC DNA]</scope>
    <source>
        <strain evidence="5 6">MKD8</strain>
    </source>
</reference>
<evidence type="ECO:0000313" key="6">
    <source>
        <dbReference type="Proteomes" id="UP000011200"/>
    </source>
</evidence>
<dbReference type="GeneID" id="93459293"/>
<dbReference type="SMART" id="SM00342">
    <property type="entry name" value="HTH_ARAC"/>
    <property type="match status" value="1"/>
</dbReference>
<dbReference type="InterPro" id="IPR014710">
    <property type="entry name" value="RmlC-like_jellyroll"/>
</dbReference>
<dbReference type="CDD" id="cd06124">
    <property type="entry name" value="cupin_NimR-like_N"/>
    <property type="match status" value="1"/>
</dbReference>
<keyword evidence="2" id="KW-0238">DNA-binding</keyword>
<proteinExistence type="predicted"/>
<accession>A0A2U9PUL6</accession>
<evidence type="ECO:0000256" key="1">
    <source>
        <dbReference type="ARBA" id="ARBA00023015"/>
    </source>
</evidence>
<dbReference type="Pfam" id="PF12833">
    <property type="entry name" value="HTH_18"/>
    <property type="match status" value="1"/>
</dbReference>
<dbReference type="InterPro" id="IPR018060">
    <property type="entry name" value="HTH_AraC"/>
</dbReference>
<dbReference type="InterPro" id="IPR009057">
    <property type="entry name" value="Homeodomain-like_sf"/>
</dbReference>
<evidence type="ECO:0000256" key="2">
    <source>
        <dbReference type="ARBA" id="ARBA00023125"/>
    </source>
</evidence>
<gene>
    <name evidence="5" type="ORF">D806_044850</name>
</gene>
<evidence type="ECO:0000259" key="4">
    <source>
        <dbReference type="PROSITE" id="PS01124"/>
    </source>
</evidence>
<keyword evidence="3" id="KW-0804">Transcription</keyword>
<dbReference type="PANTHER" id="PTHR11019:SF159">
    <property type="entry name" value="TRANSCRIPTIONAL REGULATOR-RELATED"/>
    <property type="match status" value="1"/>
</dbReference>
<feature type="domain" description="HTH araC/xylS-type" evidence="4">
    <location>
        <begin position="176"/>
        <end position="253"/>
    </location>
</feature>
<dbReference type="Proteomes" id="UP000011200">
    <property type="component" value="Chromosome"/>
</dbReference>
<name>A0A2U9PUL6_MYCSE</name>
<evidence type="ECO:0000256" key="3">
    <source>
        <dbReference type="ARBA" id="ARBA00023163"/>
    </source>
</evidence>
<dbReference type="EMBL" id="CP027541">
    <property type="protein sequence ID" value="AWT55447.1"/>
    <property type="molecule type" value="Genomic_DNA"/>
</dbReference>
<organism evidence="5 6">
    <name type="scientific">Mycolicibacterium smegmatis (strain MKD8)</name>
    <name type="common">Mycobacterium smegmatis</name>
    <dbReference type="NCBI Taxonomy" id="1214915"/>
    <lineage>
        <taxon>Bacteria</taxon>
        <taxon>Bacillati</taxon>
        <taxon>Actinomycetota</taxon>
        <taxon>Actinomycetes</taxon>
        <taxon>Mycobacteriales</taxon>
        <taxon>Mycobacteriaceae</taxon>
        <taxon>Mycolicibacterium</taxon>
    </lineage>
</organism>
<dbReference type="SUPFAM" id="SSF46689">
    <property type="entry name" value="Homeodomain-like"/>
    <property type="match status" value="1"/>
</dbReference>
<dbReference type="InterPro" id="IPR011051">
    <property type="entry name" value="RmlC_Cupin_sf"/>
</dbReference>
<protein>
    <submittedName>
        <fullName evidence="5">Transcriptional regulator, AraC family protein</fullName>
    </submittedName>
</protein>
<dbReference type="Pfam" id="PF02311">
    <property type="entry name" value="AraC_binding"/>
    <property type="match status" value="1"/>
</dbReference>
<dbReference type="InterPro" id="IPR003313">
    <property type="entry name" value="AraC-bd"/>
</dbReference>
<dbReference type="PROSITE" id="PS01124">
    <property type="entry name" value="HTH_ARAC_FAMILY_2"/>
    <property type="match status" value="1"/>
</dbReference>
<dbReference type="GO" id="GO:0043565">
    <property type="term" value="F:sequence-specific DNA binding"/>
    <property type="evidence" value="ECO:0007669"/>
    <property type="project" value="InterPro"/>
</dbReference>
<keyword evidence="1" id="KW-0805">Transcription regulation</keyword>
<dbReference type="AlphaFoldDB" id="A0A2U9PUL6"/>
<dbReference type="Gene3D" id="1.10.10.60">
    <property type="entry name" value="Homeodomain-like"/>
    <property type="match status" value="1"/>
</dbReference>
<reference evidence="6" key="2">
    <citation type="submission" date="2018-03" db="EMBL/GenBank/DDBJ databases">
        <authorList>
            <person name="Derbyshire K."/>
            <person name="Gray T.A."/>
            <person name="Champion M."/>
        </authorList>
    </citation>
    <scope>NUCLEOTIDE SEQUENCE [LARGE SCALE GENOMIC DNA]</scope>
    <source>
        <strain evidence="6">MKD8</strain>
    </source>
</reference>
<dbReference type="GO" id="GO:0003700">
    <property type="term" value="F:DNA-binding transcription factor activity"/>
    <property type="evidence" value="ECO:0007669"/>
    <property type="project" value="InterPro"/>
</dbReference>
<dbReference type="Gene3D" id="2.60.120.10">
    <property type="entry name" value="Jelly Rolls"/>
    <property type="match status" value="1"/>
</dbReference>
<sequence>MRTTVETHDNLARDVLALATDYSYGEVLAPHRHRRAQFLYGVGGTMDVRTEHGSWLVPTERAVLIPPQTQHAVTMWGVSTRSLYIEPGAVPWFPTRCTVVDVPTLLRELLVAAVAVPLDRPPDARDAALFALTLHEVAGCTSLPLDLPLPQPGALSEQCRRFLAAPRIDTTTGWWANALHVSERTVARLFRKELSMTVAEWQRRACVLHSLRQLTQGVAVSAVASDLGYSSPAAFSTMFSRALGTSPSAFSPRRLNL</sequence>
<dbReference type="RefSeq" id="WP_003895979.1">
    <property type="nucleotide sequence ID" value="NZ_CP027541.1"/>
</dbReference>
<dbReference type="SUPFAM" id="SSF51182">
    <property type="entry name" value="RmlC-like cupins"/>
    <property type="match status" value="1"/>
</dbReference>